<gene>
    <name evidence="2" type="ORF">BLIG_00875</name>
</gene>
<organism evidence="2">
    <name type="scientific">Bifidobacterium longum subsp. infantis CCUG 52486</name>
    <dbReference type="NCBI Taxonomy" id="537937"/>
    <lineage>
        <taxon>Bacteria</taxon>
        <taxon>Bacillati</taxon>
        <taxon>Actinomycetota</taxon>
        <taxon>Actinomycetes</taxon>
        <taxon>Bifidobacteriales</taxon>
        <taxon>Bifidobacteriaceae</taxon>
        <taxon>Bifidobacterium</taxon>
    </lineage>
</organism>
<evidence type="ECO:0000256" key="1">
    <source>
        <dbReference type="SAM" id="MobiDB-lite"/>
    </source>
</evidence>
<dbReference type="HOGENOM" id="CLU_2951035_0_0_11"/>
<feature type="region of interest" description="Disordered" evidence="1">
    <location>
        <begin position="26"/>
        <end position="59"/>
    </location>
</feature>
<reference evidence="2" key="1">
    <citation type="submission" date="2008-08" db="EMBL/GenBank/DDBJ databases">
        <title>Annotation of Bifidobacterium longum subsp. infantis CCUG 52486.</title>
        <authorList>
            <consortium name="The Broad Institute Genome Sequencing Platform"/>
            <person name="Gougoulias C."/>
            <person name="Tuohy K.M."/>
            <person name="Gibson G.R."/>
            <person name="Ward D."/>
            <person name="Mehta T."/>
            <person name="Young S."/>
            <person name="Jaffe D."/>
            <person name="Gnerre S."/>
            <person name="Berlin A."/>
            <person name="Heiman D."/>
            <person name="Hepburn T."/>
            <person name="Shea T."/>
            <person name="Sykes S."/>
            <person name="Alvarado L."/>
            <person name="Kodira C."/>
            <person name="Borodovsky M."/>
            <person name="Lander E."/>
            <person name="Galagan J."/>
            <person name="Nusbaum C."/>
            <person name="Birren B."/>
        </authorList>
    </citation>
    <scope>NUCLEOTIDE SEQUENCE [LARGE SCALE GENOMIC DNA]</scope>
    <source>
        <strain evidence="2">CCUG 52486</strain>
    </source>
</reference>
<proteinExistence type="predicted"/>
<sequence>MHADDYEIWERELREQAERDRFDGELRSLGALGDGESIFGRQPGNGPSSPDGDDGVSDS</sequence>
<name>C5EA80_BIFLI</name>
<dbReference type="EMBL" id="DS990239">
    <property type="protein sequence ID" value="EEQ54924.1"/>
    <property type="molecule type" value="Genomic_DNA"/>
</dbReference>
<accession>C5EA80</accession>
<dbReference type="Proteomes" id="UP000005084">
    <property type="component" value="Unassembled WGS sequence"/>
</dbReference>
<protein>
    <submittedName>
        <fullName evidence="2">Uncharacterized protein</fullName>
    </submittedName>
</protein>
<dbReference type="AlphaFoldDB" id="C5EA80"/>
<evidence type="ECO:0000313" key="2">
    <source>
        <dbReference type="EMBL" id="EEQ54924.1"/>
    </source>
</evidence>